<keyword evidence="2" id="KW-0732">Signal</keyword>
<protein>
    <recommendedName>
        <fullName evidence="7">DUF3857 domain-containing protein</fullName>
    </recommendedName>
</protein>
<dbReference type="Pfam" id="PF12969">
    <property type="entry name" value="DUF3857"/>
    <property type="match status" value="1"/>
</dbReference>
<gene>
    <name evidence="5" type="ORF">GCM10011343_08790</name>
</gene>
<evidence type="ECO:0000259" key="3">
    <source>
        <dbReference type="Pfam" id="PF01841"/>
    </source>
</evidence>
<dbReference type="InterPro" id="IPR002931">
    <property type="entry name" value="Transglutaminase-like"/>
</dbReference>
<comment type="caution">
    <text evidence="5">The sequence shown here is derived from an EMBL/GenBank/DDBJ whole genome shotgun (WGS) entry which is preliminary data.</text>
</comment>
<evidence type="ECO:0000313" key="5">
    <source>
        <dbReference type="EMBL" id="GGD20519.1"/>
    </source>
</evidence>
<evidence type="ECO:0008006" key="7">
    <source>
        <dbReference type="Google" id="ProtNLM"/>
    </source>
</evidence>
<dbReference type="Gene3D" id="3.10.620.30">
    <property type="match status" value="1"/>
</dbReference>
<evidence type="ECO:0000259" key="4">
    <source>
        <dbReference type="Pfam" id="PF12969"/>
    </source>
</evidence>
<reference evidence="5" key="1">
    <citation type="journal article" date="2014" name="Int. J. Syst. Evol. Microbiol.">
        <title>Complete genome sequence of Corynebacterium casei LMG S-19264T (=DSM 44701T), isolated from a smear-ripened cheese.</title>
        <authorList>
            <consortium name="US DOE Joint Genome Institute (JGI-PGF)"/>
            <person name="Walter F."/>
            <person name="Albersmeier A."/>
            <person name="Kalinowski J."/>
            <person name="Ruckert C."/>
        </authorList>
    </citation>
    <scope>NUCLEOTIDE SEQUENCE</scope>
    <source>
        <strain evidence="5">CGMCC 1.12506</strain>
    </source>
</reference>
<dbReference type="Pfam" id="PF01841">
    <property type="entry name" value="Transglut_core"/>
    <property type="match status" value="1"/>
</dbReference>
<dbReference type="Proteomes" id="UP000625735">
    <property type="component" value="Unassembled WGS sequence"/>
</dbReference>
<feature type="signal peptide" evidence="2">
    <location>
        <begin position="1"/>
        <end position="24"/>
    </location>
</feature>
<feature type="domain" description="Transglutaminase-like" evidence="3">
    <location>
        <begin position="324"/>
        <end position="425"/>
    </location>
</feature>
<evidence type="ECO:0000313" key="6">
    <source>
        <dbReference type="Proteomes" id="UP000625735"/>
    </source>
</evidence>
<organism evidence="5 6">
    <name type="scientific">Flavobacterium orientale</name>
    <dbReference type="NCBI Taxonomy" id="1756020"/>
    <lineage>
        <taxon>Bacteria</taxon>
        <taxon>Pseudomonadati</taxon>
        <taxon>Bacteroidota</taxon>
        <taxon>Flavobacteriia</taxon>
        <taxon>Flavobacteriales</taxon>
        <taxon>Flavobacteriaceae</taxon>
        <taxon>Flavobacterium</taxon>
    </lineage>
</organism>
<reference evidence="5" key="2">
    <citation type="submission" date="2020-09" db="EMBL/GenBank/DDBJ databases">
        <authorList>
            <person name="Sun Q."/>
            <person name="Zhou Y."/>
        </authorList>
    </citation>
    <scope>NUCLEOTIDE SEQUENCE</scope>
    <source>
        <strain evidence="5">CGMCC 1.12506</strain>
    </source>
</reference>
<evidence type="ECO:0000256" key="2">
    <source>
        <dbReference type="SAM" id="SignalP"/>
    </source>
</evidence>
<dbReference type="InterPro" id="IPR024618">
    <property type="entry name" value="DUF3857"/>
</dbReference>
<proteinExistence type="predicted"/>
<sequence>MKFFKQISVVCLFILITFSGYSQTYDLGKVTVKELEEKEHPTEKDAEAAVLFDIGKTYFDYDTNKGFLMITEVTTKIKIYKKEGYSYGDVEIPIYVGDSEKENVNFSKAFTYNLENGKIEKTKLKSDGEFTEKTNKYWNKVKISMPNVKEGSIIEYKYVLTSPFFSNLPEWYFQKGIPVNYSKFETIIPEYYVYNPRLKGYSMPIVSKTSKSKTINYTEKTSRSGTDPRPSNFSNEQMSYNEAVTTYIAENLWSMKSESFVGNINNYRSGVNHELTVLKFPNSPIKSFSSTWEDVTKTIYDSSNFGDEVKKTGYFEKDIDVVLQGKNTTDEKVAAILDYVKKQVKWNDFTGVYCSDGVRTAYKNKTGNVAEINLMLTAMLRYAGLEANPVLVSTRSNGIPLFPSRSAFNYVIAAVEFQDGFVLLDATDANSNINILPTRVLNWEGRLIRKDGTSTFARLIPPFVSKESTLGLVTIEPDGVVNGKIRATHFDYNAYQFRNRYLNLSKESYLESLEKKYTNIEIDDYVLNNDKDLYKPVIEEYSFKHNGLTEIIGDKMYISPLLYYAMSENPFKLEKRDYPIDFVYPAEDKYTLTLNIPEGYVVESLPKPQVFALNNNQLTYNFSIQATGSKIQLNAVLNINQSFITPNHYEEIKNFFKNVVENQSDKIVLKKS</sequence>
<evidence type="ECO:0000256" key="1">
    <source>
        <dbReference type="SAM" id="MobiDB-lite"/>
    </source>
</evidence>
<dbReference type="Gene3D" id="2.60.40.3140">
    <property type="match status" value="1"/>
</dbReference>
<name>A0A916XXY4_9FLAO</name>
<feature type="region of interest" description="Disordered" evidence="1">
    <location>
        <begin position="216"/>
        <end position="235"/>
    </location>
</feature>
<dbReference type="Gene3D" id="2.60.120.1130">
    <property type="match status" value="1"/>
</dbReference>
<dbReference type="EMBL" id="BMFG01000002">
    <property type="protein sequence ID" value="GGD20519.1"/>
    <property type="molecule type" value="Genomic_DNA"/>
</dbReference>
<dbReference type="RefSeq" id="WP_188361309.1">
    <property type="nucleotide sequence ID" value="NZ_BMFG01000002.1"/>
</dbReference>
<dbReference type="AlphaFoldDB" id="A0A916XXY4"/>
<accession>A0A916XXY4</accession>
<keyword evidence="6" id="KW-1185">Reference proteome</keyword>
<feature type="chain" id="PRO_5038008280" description="DUF3857 domain-containing protein" evidence="2">
    <location>
        <begin position="25"/>
        <end position="672"/>
    </location>
</feature>
<feature type="domain" description="DUF3857" evidence="4">
    <location>
        <begin position="72"/>
        <end position="201"/>
    </location>
</feature>